<dbReference type="OrthoDB" id="1684102at2759"/>
<keyword evidence="2" id="KW-1185">Reference proteome</keyword>
<proteinExistence type="predicted"/>
<dbReference type="Gene3D" id="3.40.50.2000">
    <property type="entry name" value="Glycogen Phosphorylase B"/>
    <property type="match status" value="2"/>
</dbReference>
<dbReference type="AlphaFoldDB" id="A0A9E7LBH1"/>
<gene>
    <name evidence="1" type="ORF">MUK42_25373</name>
</gene>
<dbReference type="SUPFAM" id="SSF53756">
    <property type="entry name" value="UDP-Glycosyltransferase/glycogen phosphorylase"/>
    <property type="match status" value="1"/>
</dbReference>
<dbReference type="EMBL" id="CP097511">
    <property type="protein sequence ID" value="URE44569.1"/>
    <property type="molecule type" value="Genomic_DNA"/>
</dbReference>
<evidence type="ECO:0000313" key="2">
    <source>
        <dbReference type="Proteomes" id="UP001055439"/>
    </source>
</evidence>
<accession>A0A9E7LBH1</accession>
<dbReference type="InterPro" id="IPR053205">
    <property type="entry name" value="GHMP_kinase_L-arabinokinase"/>
</dbReference>
<evidence type="ECO:0000313" key="1">
    <source>
        <dbReference type="EMBL" id="URE44569.1"/>
    </source>
</evidence>
<dbReference type="FunFam" id="3.40.50.2000:FF:000142">
    <property type="entry name" value="L-arabinokinase"/>
    <property type="match status" value="1"/>
</dbReference>
<reference evidence="1" key="1">
    <citation type="submission" date="2022-05" db="EMBL/GenBank/DDBJ databases">
        <title>The Musa troglodytarum L. genome provides insights into the mechanism of non-climacteric behaviour and enrichment of carotenoids.</title>
        <authorList>
            <person name="Wang J."/>
        </authorList>
    </citation>
    <scope>NUCLEOTIDE SEQUENCE</scope>
    <source>
        <tissue evidence="1">Leaf</tissue>
    </source>
</reference>
<dbReference type="FunFam" id="3.40.50.2000:FF:000114">
    <property type="entry name" value="GHMP kinase-like"/>
    <property type="match status" value="1"/>
</dbReference>
<sequence>MALGKNPSTGNGPRGRLVFAYYITGHGFGHATRVVDVSFRFLSFAAGFARVQTPPPQGTWGSGRAPGAHPVSRFSLWGFDRIILGFSCVCSGMMIGDGDGGVSASLEHLVFAYYVTGHGFGHATRVVEVVRHLIAAGHDVHVVTGAPEFVFTTEIQSPNLHIRKVLLDCGAVQADALTVDRLASLEKYHQTAVVPRTSILATEVEWLNSIKADLVVSDVVPVACRAAADAGIRSVCVTNFSWDFIYAEYVMEAGHHHRSIIWQIAEDYSHCEFLLRLPGYCPMPAFRDVIDVPLVVRRLHKSRFEVREELGIGNDVKVVIFNFGGQPAGWNLKQEWLPAGWLCLVCGASDNQELPPNFIKLAKDVYTPDIIAASDCMLGKIGYGTFSEALAYKLPFVFVRRDYFNEEPFLRNMLEYYQGGVEMIRRDLLTGHWAPYLERALTLKPCYEEGTNGGEVAAHILQDTAIGKKYASDKVQDNFCTGLYVLVLILQVGIWFRGCSALRLTEKTCPGEERF</sequence>
<organism evidence="1 2">
    <name type="scientific">Musa troglodytarum</name>
    <name type="common">fe'i banana</name>
    <dbReference type="NCBI Taxonomy" id="320322"/>
    <lineage>
        <taxon>Eukaryota</taxon>
        <taxon>Viridiplantae</taxon>
        <taxon>Streptophyta</taxon>
        <taxon>Embryophyta</taxon>
        <taxon>Tracheophyta</taxon>
        <taxon>Spermatophyta</taxon>
        <taxon>Magnoliopsida</taxon>
        <taxon>Liliopsida</taxon>
        <taxon>Zingiberales</taxon>
        <taxon>Musaceae</taxon>
        <taxon>Musa</taxon>
    </lineage>
</organism>
<dbReference type="Proteomes" id="UP001055439">
    <property type="component" value="Chromosome 9"/>
</dbReference>
<name>A0A9E7LBH1_9LILI</name>
<protein>
    <submittedName>
        <fullName evidence="1">Galactokinase galactose-binding signature</fullName>
    </submittedName>
</protein>
<dbReference type="PANTHER" id="PTHR38134:SF2">
    <property type="entry name" value="GALACTOKINASE"/>
    <property type="match status" value="1"/>
</dbReference>
<dbReference type="PANTHER" id="PTHR38134">
    <property type="entry name" value="SLR1395 PROTEIN"/>
    <property type="match status" value="1"/>
</dbReference>